<dbReference type="AlphaFoldDB" id="A0A6A4HJ57"/>
<sequence>MAPLRDAASYGKPKPKVVLPPVVKGDLTGKTVIVTGANIGLGFEAAKHFATMNPAQLIIVCRSMEKAQASIKQIEKETGYKNAEPMVLDLGKWSSISEHWTVIDILVENAAVGIPGNYVPTEDGWESIGAAFSASISSDAYLLNIMLVRKLAEHLPQNVVPVTLSPGFCVSGLRRWAVGEVAEQFKKMEDESAYTSEEGSRHIIYSAIGGKDEELRGAFMSYLEPAEISAWMLKVEMIELFGKLDDRIPGIVAQYLKA</sequence>
<accession>A0A6A4HJ57</accession>
<dbReference type="InterPro" id="IPR036291">
    <property type="entry name" value="NAD(P)-bd_dom_sf"/>
</dbReference>
<dbReference type="Pfam" id="PF00106">
    <property type="entry name" value="adh_short"/>
    <property type="match status" value="1"/>
</dbReference>
<dbReference type="Gene3D" id="3.40.50.720">
    <property type="entry name" value="NAD(P)-binding Rossmann-like Domain"/>
    <property type="match status" value="1"/>
</dbReference>
<evidence type="ECO:0000313" key="3">
    <source>
        <dbReference type="Proteomes" id="UP000799118"/>
    </source>
</evidence>
<name>A0A6A4HJ57_9AGAR</name>
<keyword evidence="1" id="KW-0560">Oxidoreductase</keyword>
<protein>
    <submittedName>
        <fullName evidence="2">NAD(P)-binding protein</fullName>
    </submittedName>
</protein>
<keyword evidence="3" id="KW-1185">Reference proteome</keyword>
<evidence type="ECO:0000256" key="1">
    <source>
        <dbReference type="ARBA" id="ARBA00023002"/>
    </source>
</evidence>
<organism evidence="2 3">
    <name type="scientific">Gymnopus androsaceus JB14</name>
    <dbReference type="NCBI Taxonomy" id="1447944"/>
    <lineage>
        <taxon>Eukaryota</taxon>
        <taxon>Fungi</taxon>
        <taxon>Dikarya</taxon>
        <taxon>Basidiomycota</taxon>
        <taxon>Agaricomycotina</taxon>
        <taxon>Agaricomycetes</taxon>
        <taxon>Agaricomycetidae</taxon>
        <taxon>Agaricales</taxon>
        <taxon>Marasmiineae</taxon>
        <taxon>Omphalotaceae</taxon>
        <taxon>Gymnopus</taxon>
    </lineage>
</organism>
<dbReference type="PANTHER" id="PTHR43157:SF31">
    <property type="entry name" value="PHOSPHATIDYLINOSITOL-GLYCAN BIOSYNTHESIS CLASS F PROTEIN"/>
    <property type="match status" value="1"/>
</dbReference>
<proteinExistence type="predicted"/>
<dbReference type="EMBL" id="ML769481">
    <property type="protein sequence ID" value="KAE9398569.1"/>
    <property type="molecule type" value="Genomic_DNA"/>
</dbReference>
<dbReference type="SUPFAM" id="SSF51735">
    <property type="entry name" value="NAD(P)-binding Rossmann-fold domains"/>
    <property type="match status" value="1"/>
</dbReference>
<dbReference type="GO" id="GO:0016491">
    <property type="term" value="F:oxidoreductase activity"/>
    <property type="evidence" value="ECO:0007669"/>
    <property type="project" value="UniProtKB-KW"/>
</dbReference>
<dbReference type="OrthoDB" id="542013at2759"/>
<dbReference type="PANTHER" id="PTHR43157">
    <property type="entry name" value="PHOSPHATIDYLINOSITOL-GLYCAN BIOSYNTHESIS CLASS F PROTEIN-RELATED"/>
    <property type="match status" value="1"/>
</dbReference>
<dbReference type="InterPro" id="IPR002347">
    <property type="entry name" value="SDR_fam"/>
</dbReference>
<gene>
    <name evidence="2" type="ORF">BT96DRAFT_920772</name>
</gene>
<evidence type="ECO:0000313" key="2">
    <source>
        <dbReference type="EMBL" id="KAE9398569.1"/>
    </source>
</evidence>
<reference evidence="2" key="1">
    <citation type="journal article" date="2019" name="Environ. Microbiol.">
        <title>Fungal ecological strategies reflected in gene transcription - a case study of two litter decomposers.</title>
        <authorList>
            <person name="Barbi F."/>
            <person name="Kohler A."/>
            <person name="Barry K."/>
            <person name="Baskaran P."/>
            <person name="Daum C."/>
            <person name="Fauchery L."/>
            <person name="Ihrmark K."/>
            <person name="Kuo A."/>
            <person name="LaButti K."/>
            <person name="Lipzen A."/>
            <person name="Morin E."/>
            <person name="Grigoriev I.V."/>
            <person name="Henrissat B."/>
            <person name="Lindahl B."/>
            <person name="Martin F."/>
        </authorList>
    </citation>
    <scope>NUCLEOTIDE SEQUENCE</scope>
    <source>
        <strain evidence="2">JB14</strain>
    </source>
</reference>
<dbReference type="Proteomes" id="UP000799118">
    <property type="component" value="Unassembled WGS sequence"/>
</dbReference>